<dbReference type="InterPro" id="IPR011989">
    <property type="entry name" value="ARM-like"/>
</dbReference>
<evidence type="ECO:0000313" key="1">
    <source>
        <dbReference type="EMBL" id="MCW3484859.1"/>
    </source>
</evidence>
<gene>
    <name evidence="1" type="ORF">OL497_13200</name>
</gene>
<proteinExistence type="predicted"/>
<evidence type="ECO:0000313" key="2">
    <source>
        <dbReference type="Proteomes" id="UP001207742"/>
    </source>
</evidence>
<evidence type="ECO:0008006" key="3">
    <source>
        <dbReference type="Google" id="ProtNLM"/>
    </source>
</evidence>
<dbReference type="EMBL" id="JAPDNS010000001">
    <property type="protein sequence ID" value="MCW3484859.1"/>
    <property type="molecule type" value="Genomic_DNA"/>
</dbReference>
<name>A0ABT3ILN1_9BACT</name>
<keyword evidence="2" id="KW-1185">Reference proteome</keyword>
<dbReference type="Proteomes" id="UP001207742">
    <property type="component" value="Unassembled WGS sequence"/>
</dbReference>
<dbReference type="InterPro" id="IPR016024">
    <property type="entry name" value="ARM-type_fold"/>
</dbReference>
<dbReference type="SUPFAM" id="SSF48371">
    <property type="entry name" value="ARM repeat"/>
    <property type="match status" value="1"/>
</dbReference>
<organism evidence="1 2">
    <name type="scientific">Chitinophaga nivalis</name>
    <dbReference type="NCBI Taxonomy" id="2991709"/>
    <lineage>
        <taxon>Bacteria</taxon>
        <taxon>Pseudomonadati</taxon>
        <taxon>Bacteroidota</taxon>
        <taxon>Chitinophagia</taxon>
        <taxon>Chitinophagales</taxon>
        <taxon>Chitinophagaceae</taxon>
        <taxon>Chitinophaga</taxon>
    </lineage>
</organism>
<accession>A0ABT3ILN1</accession>
<dbReference type="Gene3D" id="1.25.10.10">
    <property type="entry name" value="Leucine-rich Repeat Variant"/>
    <property type="match status" value="1"/>
</dbReference>
<dbReference type="RefSeq" id="WP_264730797.1">
    <property type="nucleotide sequence ID" value="NZ_JAPDNR010000001.1"/>
</dbReference>
<reference evidence="1 2" key="1">
    <citation type="submission" date="2022-10" db="EMBL/GenBank/DDBJ databases">
        <title>Chitinophaga nivalis PC15 sp. nov., isolated from Pyeongchang county, South Korea.</title>
        <authorList>
            <person name="Trinh H.N."/>
        </authorList>
    </citation>
    <scope>NUCLEOTIDE SEQUENCE [LARGE SCALE GENOMIC DNA]</scope>
    <source>
        <strain evidence="1 2">PC14</strain>
    </source>
</reference>
<protein>
    <recommendedName>
        <fullName evidence="3">Adenylosuccinate lyase</fullName>
    </recommendedName>
</protein>
<sequence>MELRTAILTEHSRAQSLQIAAWIGNNPQRVDALIQLLLHDEYRVVQRAAWIASFVAEKYPALILPHLPAMVARMEAEDIPVAVKRNVLRILQFLPVPAALHGAVMNTCFIFLEDPAEAVAVKVFSMTVLANLATTYPEIKNEIRLLITDQLEHNPSAGFRSRAKKVMAMIKA</sequence>
<comment type="caution">
    <text evidence="1">The sequence shown here is derived from an EMBL/GenBank/DDBJ whole genome shotgun (WGS) entry which is preliminary data.</text>
</comment>